<keyword evidence="2" id="KW-1185">Reference proteome</keyword>
<comment type="caution">
    <text evidence="1">The sequence shown here is derived from an EMBL/GenBank/DDBJ whole genome shotgun (WGS) entry which is preliminary data.</text>
</comment>
<gene>
    <name evidence="1" type="ORF">OWV82_020917</name>
</gene>
<dbReference type="Proteomes" id="UP001164539">
    <property type="component" value="Chromosome 11"/>
</dbReference>
<accession>A0ACC1X7S7</accession>
<evidence type="ECO:0000313" key="2">
    <source>
        <dbReference type="Proteomes" id="UP001164539"/>
    </source>
</evidence>
<sequence>MGEVLSNSVSLIITSSGFASRGWDSLSGRSSSSGYRIFCRKYGCCMFDGSVVKSNRRCVLCGGVPIQGARVSLMYRKIRLCNSIIASNMVASVEPKLACEDGEESLLIERREENLDLDCAGNSLPPWGNVVFQRGSDVEAKSGGQSLTVSQKMAVEGKIRVHLLEETNEEILSRRVLMLSRSNKVRSVLELFESMKFSGLRPNVHACNSLISCLVRNGLLHNALKVFEFMKTNEIITGHSYSLILKAVANSWGSDSALKMFVEFGGYCRQKYFDVIVYNTMISVCGRVNDWIETEKLWTSMKENGLIGTQVTYSLLVCIFVRCGQNELALDAYNEMIENGVKPGDDVMQAVIGACTKEGKWDLALNLFQNMLNNGLNPTLISCNALINSLGKAGEVKLAFKVHSIMNSLGYVPDAYTLNGLLTALYKANLHADALQLFESIKTEHCSQLNVHLYNTALMSCQKLGAWEKSLQLLWQMEASELPVCTSSYNLVIGACEIARKPKVALQVYEHMVHQKCHPDTFTHLSLIRGCIWGSLWAEVEEILEVAPDVSLYNAVIQGMCLRRKFESAKKLYTRMRESGLKPDGKTRAMMLQNLNRKF</sequence>
<reference evidence="1 2" key="1">
    <citation type="journal article" date="2023" name="Science">
        <title>Complex scaffold remodeling in plant triterpene biosynthesis.</title>
        <authorList>
            <person name="De La Pena R."/>
            <person name="Hodgson H."/>
            <person name="Liu J.C."/>
            <person name="Stephenson M.J."/>
            <person name="Martin A.C."/>
            <person name="Owen C."/>
            <person name="Harkess A."/>
            <person name="Leebens-Mack J."/>
            <person name="Jimenez L.E."/>
            <person name="Osbourn A."/>
            <person name="Sattely E.S."/>
        </authorList>
    </citation>
    <scope>NUCLEOTIDE SEQUENCE [LARGE SCALE GENOMIC DNA]</scope>
    <source>
        <strain evidence="2">cv. JPN11</strain>
        <tissue evidence="1">Leaf</tissue>
    </source>
</reference>
<organism evidence="1 2">
    <name type="scientific">Melia azedarach</name>
    <name type="common">Chinaberry tree</name>
    <dbReference type="NCBI Taxonomy" id="155640"/>
    <lineage>
        <taxon>Eukaryota</taxon>
        <taxon>Viridiplantae</taxon>
        <taxon>Streptophyta</taxon>
        <taxon>Embryophyta</taxon>
        <taxon>Tracheophyta</taxon>
        <taxon>Spermatophyta</taxon>
        <taxon>Magnoliopsida</taxon>
        <taxon>eudicotyledons</taxon>
        <taxon>Gunneridae</taxon>
        <taxon>Pentapetalae</taxon>
        <taxon>rosids</taxon>
        <taxon>malvids</taxon>
        <taxon>Sapindales</taxon>
        <taxon>Meliaceae</taxon>
        <taxon>Melia</taxon>
    </lineage>
</organism>
<proteinExistence type="predicted"/>
<dbReference type="EMBL" id="CM051404">
    <property type="protein sequence ID" value="KAJ4707392.1"/>
    <property type="molecule type" value="Genomic_DNA"/>
</dbReference>
<evidence type="ECO:0000313" key="1">
    <source>
        <dbReference type="EMBL" id="KAJ4707392.1"/>
    </source>
</evidence>
<protein>
    <submittedName>
        <fullName evidence="1">Pentatricopeptide repeat-containing protein</fullName>
    </submittedName>
</protein>
<name>A0ACC1X7S7_MELAZ</name>